<sequence>MERDGGLVRPSQSQEVERMDQRWKYNFIIHILLSIMTVLAAAALFLFYENRLAEDMIRELNRDYEELLRERGTGSGGE</sequence>
<feature type="transmembrane region" description="Helical" evidence="1">
    <location>
        <begin position="27"/>
        <end position="48"/>
    </location>
</feature>
<keyword evidence="1" id="KW-0812">Transmembrane</keyword>
<evidence type="ECO:0000256" key="1">
    <source>
        <dbReference type="SAM" id="Phobius"/>
    </source>
</evidence>
<dbReference type="Proteomes" id="UP000004756">
    <property type="component" value="Unassembled WGS sequence"/>
</dbReference>
<protein>
    <submittedName>
        <fullName evidence="2">Uncharacterized protein</fullName>
    </submittedName>
</protein>
<evidence type="ECO:0000313" key="3">
    <source>
        <dbReference type="Proteomes" id="UP000004756"/>
    </source>
</evidence>
<dbReference type="HOGENOM" id="CLU_2615674_0_0_9"/>
<evidence type="ECO:0000313" key="2">
    <source>
        <dbReference type="EMBL" id="EEG52365.1"/>
    </source>
</evidence>
<gene>
    <name evidence="2" type="ORF">CLOSTASPAR_05548</name>
</gene>
<accession>C0D8F0</accession>
<dbReference type="AlphaFoldDB" id="C0D8F0"/>
<comment type="caution">
    <text evidence="2">The sequence shown here is derived from an EMBL/GenBank/DDBJ whole genome shotgun (WGS) entry which is preliminary data.</text>
</comment>
<name>C0D8F0_9FIRM</name>
<keyword evidence="3" id="KW-1185">Reference proteome</keyword>
<organism evidence="2 3">
    <name type="scientific">[Clostridium] asparagiforme DSM 15981</name>
    <dbReference type="NCBI Taxonomy" id="518636"/>
    <lineage>
        <taxon>Bacteria</taxon>
        <taxon>Bacillati</taxon>
        <taxon>Bacillota</taxon>
        <taxon>Clostridia</taxon>
        <taxon>Lachnospirales</taxon>
        <taxon>Lachnospiraceae</taxon>
        <taxon>Enterocloster</taxon>
    </lineage>
</organism>
<keyword evidence="1" id="KW-1133">Transmembrane helix</keyword>
<keyword evidence="1" id="KW-0472">Membrane</keyword>
<reference evidence="2 3" key="1">
    <citation type="submission" date="2009-02" db="EMBL/GenBank/DDBJ databases">
        <title>Draft genome sequence of Clostridium asparagiforme (DSM 15981).</title>
        <authorList>
            <person name="Sudarsanam P."/>
            <person name="Ley R."/>
            <person name="Guruge J."/>
            <person name="Turnbaugh P.J."/>
            <person name="Mahowald M."/>
            <person name="Liep D."/>
            <person name="Gordon J."/>
        </authorList>
    </citation>
    <scope>NUCLEOTIDE SEQUENCE [LARGE SCALE GENOMIC DNA]</scope>
    <source>
        <strain evidence="2 3">DSM 15981</strain>
    </source>
</reference>
<proteinExistence type="predicted"/>
<dbReference type="EMBL" id="ACCJ01000452">
    <property type="protein sequence ID" value="EEG52365.1"/>
    <property type="molecule type" value="Genomic_DNA"/>
</dbReference>